<keyword evidence="1" id="KW-0040">ANK repeat</keyword>
<evidence type="ECO:0000313" key="5">
    <source>
        <dbReference type="Proteomes" id="UP000653305"/>
    </source>
</evidence>
<dbReference type="PANTHER" id="PTHR24128">
    <property type="entry name" value="HOMEOBOX PROTEIN WARIAI"/>
    <property type="match status" value="1"/>
</dbReference>
<feature type="repeat" description="ANK" evidence="1">
    <location>
        <begin position="79"/>
        <end position="101"/>
    </location>
</feature>
<keyword evidence="2" id="KW-0472">Membrane</keyword>
<proteinExistence type="predicted"/>
<dbReference type="InterPro" id="IPR002110">
    <property type="entry name" value="Ankyrin_rpt"/>
</dbReference>
<feature type="transmembrane region" description="Helical" evidence="2">
    <location>
        <begin position="382"/>
        <end position="402"/>
    </location>
</feature>
<feature type="transmembrane region" description="Helical" evidence="2">
    <location>
        <begin position="414"/>
        <end position="433"/>
    </location>
</feature>
<sequence length="480" mass="53933">MSEPNIASTTLNYAEKGDTNGLYSLIHDHPHQFSQFLQDTDKLQFVHTPLHVAAAAGHTRFAAEMMNLMPSLGKKLDPDGLSPLHVALRENEIETAQALVRIDTQLVRVKGKDGFTPLLYAIERNAGLEVLAHFLMDCPDAIDDLNSRFQNAVHVAIEANNCQAIVLLLNWLVRRAREPVLGWRDEDGNTALHVAVKYNCVQGLKMMVRIAKLNKINSDGHTALDIAERFEDKTEMANVLKKAGAMRSKELPKKQTLSEYFISKVTILENLLRGYYFILKDLTNDMRSVVLVVAALIATAAYQAILQPPGGIYQGEADKTPDRATLEVAAALPPRPPPMIHFVGKMVMGMTDYNKFMPANTLAFTLSMVMIIFVLHGRPYNLILHTCLISLAYSYLIAMSFVSDPDSVSGSMFFMSWFVIAAAFVAKMWYYVVKALLVEDVWWLPRCGVMSSNAWYRVRQGHKIISCARNLKRQYKLIQR</sequence>
<evidence type="ECO:0000259" key="3">
    <source>
        <dbReference type="Pfam" id="PF13962"/>
    </source>
</evidence>
<gene>
    <name evidence="4" type="ORF">PHJA_001036600</name>
</gene>
<evidence type="ECO:0000313" key="4">
    <source>
        <dbReference type="EMBL" id="GFP88929.1"/>
    </source>
</evidence>
<keyword evidence="2" id="KW-1133">Transmembrane helix</keyword>
<dbReference type="PROSITE" id="PS50088">
    <property type="entry name" value="ANK_REPEAT"/>
    <property type="match status" value="1"/>
</dbReference>
<feature type="domain" description="PGG" evidence="3">
    <location>
        <begin position="283"/>
        <end position="376"/>
    </location>
</feature>
<dbReference type="AlphaFoldDB" id="A0A830BSF9"/>
<dbReference type="SMART" id="SM00248">
    <property type="entry name" value="ANK"/>
    <property type="match status" value="5"/>
</dbReference>
<comment type="caution">
    <text evidence="4">The sequence shown here is derived from an EMBL/GenBank/DDBJ whole genome shotgun (WGS) entry which is preliminary data.</text>
</comment>
<protein>
    <submittedName>
        <fullName evidence="4">Ankyrin repeat-containing protein at2g01680</fullName>
    </submittedName>
</protein>
<keyword evidence="5" id="KW-1185">Reference proteome</keyword>
<name>A0A830BSF9_9LAMI</name>
<dbReference type="OrthoDB" id="909233at2759"/>
<dbReference type="EMBL" id="BMAC01000176">
    <property type="protein sequence ID" value="GFP88929.1"/>
    <property type="molecule type" value="Genomic_DNA"/>
</dbReference>
<feature type="transmembrane region" description="Helical" evidence="2">
    <location>
        <begin position="288"/>
        <end position="305"/>
    </location>
</feature>
<organism evidence="4 5">
    <name type="scientific">Phtheirospermum japonicum</name>
    <dbReference type="NCBI Taxonomy" id="374723"/>
    <lineage>
        <taxon>Eukaryota</taxon>
        <taxon>Viridiplantae</taxon>
        <taxon>Streptophyta</taxon>
        <taxon>Embryophyta</taxon>
        <taxon>Tracheophyta</taxon>
        <taxon>Spermatophyta</taxon>
        <taxon>Magnoliopsida</taxon>
        <taxon>eudicotyledons</taxon>
        <taxon>Gunneridae</taxon>
        <taxon>Pentapetalae</taxon>
        <taxon>asterids</taxon>
        <taxon>lamiids</taxon>
        <taxon>Lamiales</taxon>
        <taxon>Orobanchaceae</taxon>
        <taxon>Orobanchaceae incertae sedis</taxon>
        <taxon>Phtheirospermum</taxon>
    </lineage>
</organism>
<reference evidence="4" key="1">
    <citation type="submission" date="2020-07" db="EMBL/GenBank/DDBJ databases">
        <title>Ethylene signaling mediates host invasion by parasitic plants.</title>
        <authorList>
            <person name="Yoshida S."/>
        </authorList>
    </citation>
    <scope>NUCLEOTIDE SEQUENCE</scope>
    <source>
        <strain evidence="4">Okayama</strain>
    </source>
</reference>
<dbReference type="PANTHER" id="PTHR24128:SF24">
    <property type="entry name" value="ANKYRIN REPEAT PROTEIN"/>
    <property type="match status" value="1"/>
</dbReference>
<feature type="transmembrane region" description="Helical" evidence="2">
    <location>
        <begin position="356"/>
        <end position="375"/>
    </location>
</feature>
<accession>A0A830BSF9</accession>
<dbReference type="SUPFAM" id="SSF48403">
    <property type="entry name" value="Ankyrin repeat"/>
    <property type="match status" value="1"/>
</dbReference>
<keyword evidence="2" id="KW-0812">Transmembrane</keyword>
<dbReference type="InterPro" id="IPR026961">
    <property type="entry name" value="PGG_dom"/>
</dbReference>
<dbReference type="Pfam" id="PF00023">
    <property type="entry name" value="Ank"/>
    <property type="match status" value="1"/>
</dbReference>
<evidence type="ECO:0000256" key="1">
    <source>
        <dbReference type="PROSITE-ProRule" id="PRU00023"/>
    </source>
</evidence>
<dbReference type="Pfam" id="PF12796">
    <property type="entry name" value="Ank_2"/>
    <property type="match status" value="1"/>
</dbReference>
<dbReference type="Proteomes" id="UP000653305">
    <property type="component" value="Unassembled WGS sequence"/>
</dbReference>
<dbReference type="PROSITE" id="PS50297">
    <property type="entry name" value="ANK_REP_REGION"/>
    <property type="match status" value="1"/>
</dbReference>
<dbReference type="Pfam" id="PF13962">
    <property type="entry name" value="PGG"/>
    <property type="match status" value="1"/>
</dbReference>
<evidence type="ECO:0000256" key="2">
    <source>
        <dbReference type="SAM" id="Phobius"/>
    </source>
</evidence>
<dbReference type="Gene3D" id="1.25.40.20">
    <property type="entry name" value="Ankyrin repeat-containing domain"/>
    <property type="match status" value="1"/>
</dbReference>
<dbReference type="InterPro" id="IPR036770">
    <property type="entry name" value="Ankyrin_rpt-contain_sf"/>
</dbReference>